<dbReference type="PANTHER" id="PTHR34365">
    <property type="entry name" value="ENOLASE (DUF1399)"/>
    <property type="match status" value="1"/>
</dbReference>
<keyword evidence="5" id="KW-1185">Reference proteome</keyword>
<evidence type="ECO:0000313" key="4">
    <source>
        <dbReference type="EMBL" id="CAK9150613.1"/>
    </source>
</evidence>
<evidence type="ECO:0008006" key="6">
    <source>
        <dbReference type="Google" id="ProtNLM"/>
    </source>
</evidence>
<organism evidence="4 5">
    <name type="scientific">Ilex paraguariensis</name>
    <name type="common">yerba mate</name>
    <dbReference type="NCBI Taxonomy" id="185542"/>
    <lineage>
        <taxon>Eukaryota</taxon>
        <taxon>Viridiplantae</taxon>
        <taxon>Streptophyta</taxon>
        <taxon>Embryophyta</taxon>
        <taxon>Tracheophyta</taxon>
        <taxon>Spermatophyta</taxon>
        <taxon>Magnoliopsida</taxon>
        <taxon>eudicotyledons</taxon>
        <taxon>Gunneridae</taxon>
        <taxon>Pentapetalae</taxon>
        <taxon>asterids</taxon>
        <taxon>campanulids</taxon>
        <taxon>Aquifoliales</taxon>
        <taxon>Aquifoliaceae</taxon>
        <taxon>Ilex</taxon>
    </lineage>
</organism>
<dbReference type="Pfam" id="PF07173">
    <property type="entry name" value="GRDP-like"/>
    <property type="match status" value="1"/>
</dbReference>
<dbReference type="Pfam" id="PF25335">
    <property type="entry name" value="GRDP_C"/>
    <property type="match status" value="1"/>
</dbReference>
<proteinExistence type="predicted"/>
<feature type="domain" description="GRDP C2" evidence="2">
    <location>
        <begin position="327"/>
        <end position="458"/>
    </location>
</feature>
<dbReference type="Proteomes" id="UP001642360">
    <property type="component" value="Unassembled WGS sequence"/>
</dbReference>
<evidence type="ECO:0000256" key="1">
    <source>
        <dbReference type="SAM" id="MobiDB-lite"/>
    </source>
</evidence>
<accession>A0ABC8S6G3</accession>
<dbReference type="Pfam" id="PF25334">
    <property type="entry name" value="C2_GRDP"/>
    <property type="match status" value="1"/>
</dbReference>
<feature type="domain" description="GRPD C-terminal" evidence="3">
    <location>
        <begin position="496"/>
        <end position="628"/>
    </location>
</feature>
<dbReference type="InterPro" id="IPR057458">
    <property type="entry name" value="GRDP_C2"/>
</dbReference>
<dbReference type="InterPro" id="IPR057518">
    <property type="entry name" value="GRDP_C"/>
</dbReference>
<gene>
    <name evidence="4" type="ORF">ILEXP_LOCUS18771</name>
</gene>
<reference evidence="4 5" key="1">
    <citation type="submission" date="2024-02" db="EMBL/GenBank/DDBJ databases">
        <authorList>
            <person name="Vignale AGUSTIN F."/>
            <person name="Sosa J E."/>
            <person name="Modenutti C."/>
        </authorList>
    </citation>
    <scope>NUCLEOTIDE SEQUENCE [LARGE SCALE GENOMIC DNA]</scope>
</reference>
<dbReference type="InterPro" id="IPR009836">
    <property type="entry name" value="GRDP-like"/>
</dbReference>
<dbReference type="EMBL" id="CAUOFW020002058">
    <property type="protein sequence ID" value="CAK9150613.1"/>
    <property type="molecule type" value="Genomic_DNA"/>
</dbReference>
<comment type="caution">
    <text evidence="4">The sequence shown here is derived from an EMBL/GenBank/DDBJ whole genome shotgun (WGS) entry which is preliminary data.</text>
</comment>
<protein>
    <recommendedName>
        <fullName evidence="6">Glycine-rich domain-containing protein 1</fullName>
    </recommendedName>
</protein>
<evidence type="ECO:0000259" key="2">
    <source>
        <dbReference type="Pfam" id="PF25334"/>
    </source>
</evidence>
<evidence type="ECO:0000259" key="3">
    <source>
        <dbReference type="Pfam" id="PF25335"/>
    </source>
</evidence>
<name>A0ABC8S6G3_9AQUA</name>
<dbReference type="AlphaFoldDB" id="A0ABC8S6G3"/>
<feature type="region of interest" description="Disordered" evidence="1">
    <location>
        <begin position="809"/>
        <end position="834"/>
    </location>
</feature>
<sequence>MELKQELEWNEAQKISINVDLVAAAKRQLLFLEAVDRRNRWLCDGPALQKAIYRYNACWLPLLAKYSKCQILEGPLVVPLDCEWIWHCHRLNPVRYKSDCLEFYGRILDNLNVVSSVQGNSKRETEEIWNTLYPNEPYELELTSPLSDDISGEVSSTEKYSTYDLILAVKRQVPFFYQVSRPHMDHDVFLEGAVARYKGFLHLIKRNRERSIKRFCVPTYDIDLIWHTHQLHPVSYCNDLVAILGKVLEHDDTDSDRTKGKKLDVGFSVTTKQWEETFGSRYWRAGAMYRGSAPSPLTRTPWTSNMMTKRVLASNDYQKRIHLPEGKVVEVMLEFVGVRNLPEGHKGSLFVLFSKTQPDTIFNVETRLNILPESGEKQVALFQCQPTGQLLFDLVSDSPSNLFISRPSKTMGSTSISLENFLFPVSSLTVEKWLELVPSPGTVTSKPIGLRVAISFTIPTPAPYVLHIAHSWLFSKICCFFPLPGRVHFAKEWTRVIDAAGNDIISLLMRDFKKEKGRNNTNLKKEVIGLTKSDESRIVAEFDGIEWSFIDSQWSLKLERNVNKDGSIFELIGHRIVKLFPGRKLEYELKHCNGQGAECDFITAVEFSAQDPYGNAVALFDLKSETFQIKEEWFVLPGMTVAFILSDILRKEGYKGLSHTLSGMDLERDCLVQEVDRCHEEDTKGNLNSAVAQEVELKAEFAEGITPVPEKGGACGGGCGNTQKSGGCGSGCGGGCGNTQKSGGCGSGCGGSCGGSCGGGCGNRMKSSGCGGGGSGCGGGCGSSCGGGCGNTMKSSGCGGGVGSKVADGKTAGNPNISDHQEGAAIQANEAPTA</sequence>
<dbReference type="PANTHER" id="PTHR34365:SF7">
    <property type="entry name" value="GLYCINE-RICH DOMAIN-CONTAINING PROTEIN 1"/>
    <property type="match status" value="1"/>
</dbReference>
<evidence type="ECO:0000313" key="5">
    <source>
        <dbReference type="Proteomes" id="UP001642360"/>
    </source>
</evidence>